<evidence type="ECO:0000313" key="20">
    <source>
        <dbReference type="Proteomes" id="UP000558488"/>
    </source>
</evidence>
<feature type="transmembrane region" description="Helical" evidence="17">
    <location>
        <begin position="165"/>
        <end position="184"/>
    </location>
</feature>
<feature type="transmembrane region" description="Helical" evidence="17">
    <location>
        <begin position="272"/>
        <end position="292"/>
    </location>
</feature>
<keyword evidence="2" id="KW-1003">Cell membrane</keyword>
<feature type="transmembrane region" description="Helical" evidence="17">
    <location>
        <begin position="126"/>
        <end position="145"/>
    </location>
</feature>
<dbReference type="GO" id="GO:0004946">
    <property type="term" value="F:bombesin receptor activity"/>
    <property type="evidence" value="ECO:0007669"/>
    <property type="project" value="InterPro"/>
</dbReference>
<dbReference type="EMBL" id="JACAGB010000005">
    <property type="protein sequence ID" value="KAF6363350.1"/>
    <property type="molecule type" value="Genomic_DNA"/>
</dbReference>
<gene>
    <name evidence="19" type="ORF">mPipKuh1_012427</name>
</gene>
<evidence type="ECO:0000256" key="4">
    <source>
        <dbReference type="ARBA" id="ARBA00022692"/>
    </source>
</evidence>
<evidence type="ECO:0000256" key="15">
    <source>
        <dbReference type="ARBA" id="ARBA00077784"/>
    </source>
</evidence>
<dbReference type="GO" id="GO:0005886">
    <property type="term" value="C:plasma membrane"/>
    <property type="evidence" value="ECO:0007669"/>
    <property type="project" value="UniProtKB-SubCell"/>
</dbReference>
<evidence type="ECO:0000256" key="12">
    <source>
        <dbReference type="ARBA" id="ARBA00023224"/>
    </source>
</evidence>
<evidence type="ECO:0000256" key="6">
    <source>
        <dbReference type="ARBA" id="ARBA00023040"/>
    </source>
</evidence>
<proteinExistence type="inferred from homology"/>
<comment type="caution">
    <text evidence="19">The sequence shown here is derived from an EMBL/GenBank/DDBJ whole genome shotgun (WGS) entry which is preliminary data.</text>
</comment>
<dbReference type="PANTHER" id="PTHR45695">
    <property type="entry name" value="LEUCOKININ RECEPTOR-RELATED"/>
    <property type="match status" value="1"/>
</dbReference>
<dbReference type="PANTHER" id="PTHR45695:SF8">
    <property type="entry name" value="NEUROMEDIN-B RECEPTOR"/>
    <property type="match status" value="1"/>
</dbReference>
<dbReference type="FunFam" id="1.20.1070.10:FF:000132">
    <property type="entry name" value="Neuromedin-B receptor"/>
    <property type="match status" value="1"/>
</dbReference>
<evidence type="ECO:0000313" key="19">
    <source>
        <dbReference type="EMBL" id="KAF6363350.1"/>
    </source>
</evidence>
<dbReference type="CDD" id="cd15125">
    <property type="entry name" value="7tmA_NMBR"/>
    <property type="match status" value="1"/>
</dbReference>
<evidence type="ECO:0000256" key="11">
    <source>
        <dbReference type="ARBA" id="ARBA00023180"/>
    </source>
</evidence>
<dbReference type="PROSITE" id="PS00237">
    <property type="entry name" value="G_PROTEIN_RECEP_F1_1"/>
    <property type="match status" value="1"/>
</dbReference>
<dbReference type="InterPro" id="IPR017452">
    <property type="entry name" value="GPCR_Rhodpsn_7TM"/>
</dbReference>
<keyword evidence="9" id="KW-1015">Disulfide bond</keyword>
<evidence type="ECO:0000256" key="9">
    <source>
        <dbReference type="ARBA" id="ARBA00023157"/>
    </source>
</evidence>
<dbReference type="PRINTS" id="PR00237">
    <property type="entry name" value="GPCRRHODOPSN"/>
</dbReference>
<accession>A0A7J7YPD3</accession>
<evidence type="ECO:0000256" key="10">
    <source>
        <dbReference type="ARBA" id="ARBA00023170"/>
    </source>
</evidence>
<keyword evidence="12 16" id="KW-0807">Transducer</keyword>
<feature type="transmembrane region" description="Helical" evidence="17">
    <location>
        <begin position="219"/>
        <end position="241"/>
    </location>
</feature>
<evidence type="ECO:0000256" key="14">
    <source>
        <dbReference type="ARBA" id="ARBA00073011"/>
    </source>
</evidence>
<evidence type="ECO:0000256" key="3">
    <source>
        <dbReference type="ARBA" id="ARBA00022553"/>
    </source>
</evidence>
<evidence type="ECO:0000256" key="7">
    <source>
        <dbReference type="ARBA" id="ARBA00023136"/>
    </source>
</evidence>
<dbReference type="PROSITE" id="PS50262">
    <property type="entry name" value="G_PROTEIN_RECEP_F1_2"/>
    <property type="match status" value="1"/>
</dbReference>
<evidence type="ECO:0000256" key="8">
    <source>
        <dbReference type="ARBA" id="ARBA00023139"/>
    </source>
</evidence>
<name>A0A7J7YPD3_PIPKU</name>
<dbReference type="OrthoDB" id="10049706at2759"/>
<dbReference type="Pfam" id="PF00001">
    <property type="entry name" value="7tm_1"/>
    <property type="match status" value="1"/>
</dbReference>
<keyword evidence="7 17" id="KW-0472">Membrane</keyword>
<dbReference type="Proteomes" id="UP000558488">
    <property type="component" value="Unassembled WGS sequence"/>
</dbReference>
<keyword evidence="3" id="KW-0597">Phosphoprotein</keyword>
<dbReference type="InterPro" id="IPR000276">
    <property type="entry name" value="GPCR_Rhodpsn"/>
</dbReference>
<keyword evidence="6 16" id="KW-0297">G-protein coupled receptor</keyword>
<dbReference type="PRINTS" id="PR00358">
    <property type="entry name" value="BOMBESINR"/>
</dbReference>
<dbReference type="SUPFAM" id="SSF81321">
    <property type="entry name" value="Family A G protein-coupled receptor-like"/>
    <property type="match status" value="1"/>
</dbReference>
<evidence type="ECO:0000256" key="2">
    <source>
        <dbReference type="ARBA" id="ARBA00022475"/>
    </source>
</evidence>
<feature type="transmembrane region" description="Helical" evidence="17">
    <location>
        <begin position="312"/>
        <end position="335"/>
    </location>
</feature>
<dbReference type="PRINTS" id="PR00639">
    <property type="entry name" value="NEUROMEDINBR"/>
</dbReference>
<dbReference type="Gene3D" id="1.20.1070.10">
    <property type="entry name" value="Rhodopsin 7-helix transmembrane proteins"/>
    <property type="match status" value="1"/>
</dbReference>
<evidence type="ECO:0000256" key="13">
    <source>
        <dbReference type="ARBA" id="ARBA00023288"/>
    </source>
</evidence>
<reference evidence="19 20" key="1">
    <citation type="journal article" date="2020" name="Nature">
        <title>Six reference-quality genomes reveal evolution of bat adaptations.</title>
        <authorList>
            <person name="Jebb D."/>
            <person name="Huang Z."/>
            <person name="Pippel M."/>
            <person name="Hughes G.M."/>
            <person name="Lavrichenko K."/>
            <person name="Devanna P."/>
            <person name="Winkler S."/>
            <person name="Jermiin L.S."/>
            <person name="Skirmuntt E.C."/>
            <person name="Katzourakis A."/>
            <person name="Burkitt-Gray L."/>
            <person name="Ray D.A."/>
            <person name="Sullivan K.A.M."/>
            <person name="Roscito J.G."/>
            <person name="Kirilenko B.M."/>
            <person name="Davalos L.M."/>
            <person name="Corthals A.P."/>
            <person name="Power M.L."/>
            <person name="Jones G."/>
            <person name="Ransome R.D."/>
            <person name="Dechmann D.K.N."/>
            <person name="Locatelli A.G."/>
            <person name="Puechmaille S.J."/>
            <person name="Fedrigo O."/>
            <person name="Jarvis E.D."/>
            <person name="Hiller M."/>
            <person name="Vernes S.C."/>
            <person name="Myers E.W."/>
            <person name="Teeling E.C."/>
        </authorList>
    </citation>
    <scope>NUCLEOTIDE SEQUENCE [LARGE SCALE GENOMIC DNA]</scope>
    <source>
        <strain evidence="19">MPipKuh1</strain>
        <tissue evidence="19">Flight muscle</tissue>
    </source>
</reference>
<keyword evidence="4 16" id="KW-0812">Transmembrane</keyword>
<evidence type="ECO:0000256" key="1">
    <source>
        <dbReference type="ARBA" id="ARBA00004651"/>
    </source>
</evidence>
<protein>
    <recommendedName>
        <fullName evidence="14">Neuromedin-B receptor</fullName>
    </recommendedName>
    <alternativeName>
        <fullName evidence="15">Neuromedin-B-preferring bombesin receptor</fullName>
    </alternativeName>
</protein>
<feature type="transmembrane region" description="Helical" evidence="17">
    <location>
        <begin position="57"/>
        <end position="77"/>
    </location>
</feature>
<organism evidence="19 20">
    <name type="scientific">Pipistrellus kuhlii</name>
    <name type="common">Kuhl's pipistrelle</name>
    <dbReference type="NCBI Taxonomy" id="59472"/>
    <lineage>
        <taxon>Eukaryota</taxon>
        <taxon>Metazoa</taxon>
        <taxon>Chordata</taxon>
        <taxon>Craniata</taxon>
        <taxon>Vertebrata</taxon>
        <taxon>Euteleostomi</taxon>
        <taxon>Mammalia</taxon>
        <taxon>Eutheria</taxon>
        <taxon>Laurasiatheria</taxon>
        <taxon>Chiroptera</taxon>
        <taxon>Yangochiroptera</taxon>
        <taxon>Vespertilionidae</taxon>
        <taxon>Pipistrellus</taxon>
    </lineage>
</organism>
<sequence>MPPKSLCNLSQPAGLNRSGFFPGLSDGGFLPAAPAASEEGTPAATAQLVIRCVIPSLYLLLITVGLLGNIVLVKVFVTNSAMRSAPNIFISNLVAGDVLLLLTCVPVDASRYFFDEWVFGKVGCKLIPVIQLTSVGVSVFTLTALSADRYKAIVNPMDIQASGAVLWTCVKAVGIWVVSVLLAVPEAVFSEVVRIDSLDNGSFTACIPYPQTDELHPKIHSVLIFLVYFLIPLAVISVYYYHIAKTLIKSAHNLPGEYNEHTKKQMETRKRLAKIVLVFVGCFAFCWFPNHILYMYRSFNYSKIDPSLGHMIATLVARILSFCNSCVNPFALYLLSESFRRHFNSQLCCGRKSYPERSASYLVSSSAVRMTSLKSNAKNPVTNSVLINGHSMKQKMAL</sequence>
<keyword evidence="11" id="KW-0325">Glycoprotein</keyword>
<keyword evidence="10 16" id="KW-0675">Receptor</keyword>
<feature type="domain" description="G-protein coupled receptors family 1 profile" evidence="18">
    <location>
        <begin position="68"/>
        <end position="332"/>
    </location>
</feature>
<evidence type="ECO:0000256" key="5">
    <source>
        <dbReference type="ARBA" id="ARBA00022989"/>
    </source>
</evidence>
<comment type="similarity">
    <text evidence="16">Belongs to the G-protein coupled receptor 1 family.</text>
</comment>
<dbReference type="AlphaFoldDB" id="A0A7J7YPD3"/>
<evidence type="ECO:0000256" key="16">
    <source>
        <dbReference type="RuleBase" id="RU000688"/>
    </source>
</evidence>
<evidence type="ECO:0000259" key="18">
    <source>
        <dbReference type="PROSITE" id="PS50262"/>
    </source>
</evidence>
<keyword evidence="5 17" id="KW-1133">Transmembrane helix</keyword>
<keyword evidence="20" id="KW-1185">Reference proteome</keyword>
<dbReference type="InterPro" id="IPR001556">
    <property type="entry name" value="Bombsn_rcpt-like"/>
</dbReference>
<keyword evidence="13" id="KW-0449">Lipoprotein</keyword>
<evidence type="ECO:0000256" key="17">
    <source>
        <dbReference type="SAM" id="Phobius"/>
    </source>
</evidence>
<feature type="transmembrane region" description="Helical" evidence="17">
    <location>
        <begin position="89"/>
        <end position="114"/>
    </location>
</feature>
<keyword evidence="8" id="KW-0564">Palmitate</keyword>
<dbReference type="InterPro" id="IPR001642">
    <property type="entry name" value="NeuroB_rcpt"/>
</dbReference>
<comment type="subcellular location">
    <subcellularLocation>
        <location evidence="1">Cell membrane</location>
        <topology evidence="1">Multi-pass membrane protein</topology>
    </subcellularLocation>
</comment>